<name>A0A5J6TUG2_9CAUD</name>
<gene>
    <name evidence="2" type="primary">9</name>
    <name evidence="2" type="ORF">PBI_RANCH_9</name>
</gene>
<dbReference type="GeneID" id="55623093"/>
<organism evidence="2 3">
    <name type="scientific">Gordonia phage Ranch</name>
    <dbReference type="NCBI Taxonomy" id="2599848"/>
    <lineage>
        <taxon>Viruses</taxon>
        <taxon>Duplodnaviria</taxon>
        <taxon>Heunggongvirae</taxon>
        <taxon>Uroviricota</taxon>
        <taxon>Caudoviricetes</taxon>
        <taxon>Dovevirinae</taxon>
        <taxon>Lambovirus</taxon>
        <taxon>Lambovirus ranch</taxon>
    </lineage>
</organism>
<dbReference type="Proteomes" id="UP000325813">
    <property type="component" value="Segment"/>
</dbReference>
<evidence type="ECO:0000313" key="3">
    <source>
        <dbReference type="Proteomes" id="UP000325813"/>
    </source>
</evidence>
<sequence>MAMAVSRMPPQLQKSYLTGKVAKRIRWGTPGDYRRCRRQALKHGMTPHQAAGVCQTLHKKATGMYTGDRRHLGKKAKRGRKKRR</sequence>
<protein>
    <submittedName>
        <fullName evidence="2">Uncharacterized protein</fullName>
    </submittedName>
</protein>
<feature type="compositionally biased region" description="Basic residues" evidence="1">
    <location>
        <begin position="71"/>
        <end position="84"/>
    </location>
</feature>
<evidence type="ECO:0000256" key="1">
    <source>
        <dbReference type="SAM" id="MobiDB-lite"/>
    </source>
</evidence>
<evidence type="ECO:0000313" key="2">
    <source>
        <dbReference type="EMBL" id="QFG12322.1"/>
    </source>
</evidence>
<reference evidence="2 3" key="1">
    <citation type="submission" date="2019-07" db="EMBL/GenBank/DDBJ databases">
        <authorList>
            <person name="Fryberger R.B."/>
            <person name="Stoner T.H."/>
            <person name="Garlena R.A."/>
            <person name="Russell D.A."/>
            <person name="Pope W.H."/>
            <person name="Jacobs-Sera D."/>
            <person name="Hatfull G.F."/>
        </authorList>
    </citation>
    <scope>NUCLEOTIDE SEQUENCE [LARGE SCALE GENOMIC DNA]</scope>
</reference>
<feature type="region of interest" description="Disordered" evidence="1">
    <location>
        <begin position="62"/>
        <end position="84"/>
    </location>
</feature>
<dbReference type="EMBL" id="MN234207">
    <property type="protein sequence ID" value="QFG12322.1"/>
    <property type="molecule type" value="Genomic_DNA"/>
</dbReference>
<dbReference type="KEGG" id="vg:55623093"/>
<keyword evidence="3" id="KW-1185">Reference proteome</keyword>
<dbReference type="RefSeq" id="YP_009852461.1">
    <property type="nucleotide sequence ID" value="NC_048813.1"/>
</dbReference>
<proteinExistence type="predicted"/>
<accession>A0A5J6TUG2</accession>